<dbReference type="InterPro" id="IPR021174">
    <property type="entry name" value="UCP037139"/>
</dbReference>
<dbReference type="InterPro" id="IPR012533">
    <property type="entry name" value="YcnI-copper_dom"/>
</dbReference>
<dbReference type="PIRSF" id="PIRSF037139">
    <property type="entry name" value="UCP037139"/>
    <property type="match status" value="1"/>
</dbReference>
<protein>
    <recommendedName>
        <fullName evidence="2">YncI copper-binding domain-containing protein</fullName>
    </recommendedName>
</protein>
<dbReference type="InterPro" id="IPR036182">
    <property type="entry name" value="PCuAC_sf"/>
</dbReference>
<evidence type="ECO:0000313" key="3">
    <source>
        <dbReference type="EMBL" id="PTX48803.1"/>
    </source>
</evidence>
<dbReference type="OrthoDB" id="9796962at2"/>
<sequence length="318" mass="32965">MFPKMLLPAALGAALLPLAAAAHSTLAQAEVPVGGTSKFTLRVPHGCEGQATHTVRLEIPEGVYAVKPMPKAGWDLDMETGTYATPYLNHGTEMTEGVRAVIWSGGDLRDDWYDEFTVRGTVGPDVAPGHVLYFPALQTCADGSADWTDTSGAAGVSNPAPHVTAVATGGGYDQHTSSAGDPVTVGEIAISEPFIRATLPNQPVAGGFMTLTNAGAAADRLVAARSPAAARVEIHEMSMQGDVMRMRELSDGLPLPAGGTVQLAPGGYHLMFMELAGPLAEGDSVDLTLTFEQAGEVTLTLPISARDATAPTADHTGH</sequence>
<dbReference type="Pfam" id="PF07987">
    <property type="entry name" value="DUF1775"/>
    <property type="match status" value="1"/>
</dbReference>
<evidence type="ECO:0000259" key="2">
    <source>
        <dbReference type="Pfam" id="PF07987"/>
    </source>
</evidence>
<dbReference type="SUPFAM" id="SSF110087">
    <property type="entry name" value="DR1885-like metal-binding protein"/>
    <property type="match status" value="1"/>
</dbReference>
<dbReference type="InterPro" id="IPR007410">
    <property type="entry name" value="LpqE-like"/>
</dbReference>
<dbReference type="Gene3D" id="2.60.40.2230">
    <property type="entry name" value="Uncharacterised protein YcnI-like PF07987, DUF1775"/>
    <property type="match status" value="1"/>
</dbReference>
<dbReference type="Proteomes" id="UP000244069">
    <property type="component" value="Unassembled WGS sequence"/>
</dbReference>
<gene>
    <name evidence="3" type="ORF">C8N44_10881</name>
</gene>
<comment type="caution">
    <text evidence="3">The sequence shown here is derived from an EMBL/GenBank/DDBJ whole genome shotgun (WGS) entry which is preliminary data.</text>
</comment>
<organism evidence="3 4">
    <name type="scientific">Allosediminivita pacifica</name>
    <dbReference type="NCBI Taxonomy" id="1267769"/>
    <lineage>
        <taxon>Bacteria</taxon>
        <taxon>Pseudomonadati</taxon>
        <taxon>Pseudomonadota</taxon>
        <taxon>Alphaproteobacteria</taxon>
        <taxon>Rhodobacterales</taxon>
        <taxon>Paracoccaceae</taxon>
        <taxon>Allosediminivita</taxon>
    </lineage>
</organism>
<accession>A0A2T6AYB0</accession>
<keyword evidence="4" id="KW-1185">Reference proteome</keyword>
<dbReference type="RefSeq" id="WP_107975670.1">
    <property type="nucleotide sequence ID" value="NZ_BMEZ01000009.1"/>
</dbReference>
<reference evidence="3 4" key="1">
    <citation type="submission" date="2018-04" db="EMBL/GenBank/DDBJ databases">
        <title>Genomic Encyclopedia of Archaeal and Bacterial Type Strains, Phase II (KMG-II): from individual species to whole genera.</title>
        <authorList>
            <person name="Goeker M."/>
        </authorList>
    </citation>
    <scope>NUCLEOTIDE SEQUENCE [LARGE SCALE GENOMIC DNA]</scope>
    <source>
        <strain evidence="3 4">DSM 29329</strain>
    </source>
</reference>
<dbReference type="InterPro" id="IPR058248">
    <property type="entry name" value="Lxx211020-like"/>
</dbReference>
<feature type="chain" id="PRO_5015668887" description="YncI copper-binding domain-containing protein" evidence="1">
    <location>
        <begin position="30"/>
        <end position="318"/>
    </location>
</feature>
<evidence type="ECO:0000256" key="1">
    <source>
        <dbReference type="SAM" id="SignalP"/>
    </source>
</evidence>
<dbReference type="EMBL" id="QBKN01000008">
    <property type="protein sequence ID" value="PTX48803.1"/>
    <property type="molecule type" value="Genomic_DNA"/>
</dbReference>
<evidence type="ECO:0000313" key="4">
    <source>
        <dbReference type="Proteomes" id="UP000244069"/>
    </source>
</evidence>
<dbReference type="Pfam" id="PF04314">
    <property type="entry name" value="PCuAC"/>
    <property type="match status" value="1"/>
</dbReference>
<feature type="domain" description="YncI copper-binding" evidence="2">
    <location>
        <begin position="23"/>
        <end position="164"/>
    </location>
</feature>
<keyword evidence="1" id="KW-0732">Signal</keyword>
<dbReference type="CDD" id="cd08545">
    <property type="entry name" value="YcnI_like"/>
    <property type="match status" value="1"/>
</dbReference>
<dbReference type="AlphaFoldDB" id="A0A2T6AYB0"/>
<dbReference type="PANTHER" id="PTHR36302">
    <property type="entry name" value="BLR7088 PROTEIN"/>
    <property type="match status" value="1"/>
</dbReference>
<proteinExistence type="predicted"/>
<feature type="signal peptide" evidence="1">
    <location>
        <begin position="1"/>
        <end position="29"/>
    </location>
</feature>
<dbReference type="PANTHER" id="PTHR36302:SF1">
    <property type="entry name" value="COPPER CHAPERONE PCU(A)C"/>
    <property type="match status" value="1"/>
</dbReference>
<dbReference type="InterPro" id="IPR038507">
    <property type="entry name" value="YcnI-like_sf"/>
</dbReference>
<dbReference type="Gene3D" id="2.60.40.1890">
    <property type="entry name" value="PCu(A)C copper chaperone"/>
    <property type="match status" value="1"/>
</dbReference>
<name>A0A2T6AYB0_9RHOB</name>